<protein>
    <submittedName>
        <fullName evidence="2">Uncharacterized protein</fullName>
    </submittedName>
</protein>
<feature type="compositionally biased region" description="Polar residues" evidence="1">
    <location>
        <begin position="175"/>
        <end position="189"/>
    </location>
</feature>
<dbReference type="EMBL" id="CATNWA010003940">
    <property type="protein sequence ID" value="CAI9546673.1"/>
    <property type="molecule type" value="Genomic_DNA"/>
</dbReference>
<dbReference type="Proteomes" id="UP001162483">
    <property type="component" value="Unassembled WGS sequence"/>
</dbReference>
<feature type="compositionally biased region" description="Pro residues" evidence="1">
    <location>
        <begin position="34"/>
        <end position="44"/>
    </location>
</feature>
<accession>A0ABN9BGG4</accession>
<evidence type="ECO:0000313" key="2">
    <source>
        <dbReference type="EMBL" id="CAI9546673.1"/>
    </source>
</evidence>
<name>A0ABN9BGG4_9NEOB</name>
<feature type="region of interest" description="Disordered" evidence="1">
    <location>
        <begin position="1"/>
        <end position="59"/>
    </location>
</feature>
<evidence type="ECO:0000256" key="1">
    <source>
        <dbReference type="SAM" id="MobiDB-lite"/>
    </source>
</evidence>
<proteinExistence type="predicted"/>
<feature type="compositionally biased region" description="Polar residues" evidence="1">
    <location>
        <begin position="132"/>
        <end position="146"/>
    </location>
</feature>
<reference evidence="2" key="1">
    <citation type="submission" date="2023-05" db="EMBL/GenBank/DDBJ databases">
        <authorList>
            <person name="Stuckert A."/>
        </authorList>
    </citation>
    <scope>NUCLEOTIDE SEQUENCE</scope>
</reference>
<feature type="region of interest" description="Disordered" evidence="1">
    <location>
        <begin position="132"/>
        <end position="189"/>
    </location>
</feature>
<keyword evidence="3" id="KW-1185">Reference proteome</keyword>
<evidence type="ECO:0000313" key="3">
    <source>
        <dbReference type="Proteomes" id="UP001162483"/>
    </source>
</evidence>
<gene>
    <name evidence="2" type="ORF">SPARVUS_LOCUS2867825</name>
</gene>
<organism evidence="2 3">
    <name type="scientific">Staurois parvus</name>
    <dbReference type="NCBI Taxonomy" id="386267"/>
    <lineage>
        <taxon>Eukaryota</taxon>
        <taxon>Metazoa</taxon>
        <taxon>Chordata</taxon>
        <taxon>Craniata</taxon>
        <taxon>Vertebrata</taxon>
        <taxon>Euteleostomi</taxon>
        <taxon>Amphibia</taxon>
        <taxon>Batrachia</taxon>
        <taxon>Anura</taxon>
        <taxon>Neobatrachia</taxon>
        <taxon>Ranoidea</taxon>
        <taxon>Ranidae</taxon>
        <taxon>Staurois</taxon>
    </lineage>
</organism>
<sequence length="189" mass="19619">DHLLPLEAPAVGVGEESASDVGGSSGTPNLHEMPSPPPELPETPPTLDAAGSAPRPPGPSRLLKLGERLFNMERLWEQRRLSNASSNIERLLVLQHETLLGLVTAVREQTTALQDLSHDIWALCQAGAEQNAPSARGSQPLCSSSLGPMPRLPQSSPVESAGEAAEGTSFGGADSGTTHSGAAPSRNPT</sequence>
<comment type="caution">
    <text evidence="2">The sequence shown here is derived from an EMBL/GenBank/DDBJ whole genome shotgun (WGS) entry which is preliminary data.</text>
</comment>
<feature type="non-terminal residue" evidence="2">
    <location>
        <position position="1"/>
    </location>
</feature>